<evidence type="ECO:0000259" key="9">
    <source>
        <dbReference type="Pfam" id="PF16363"/>
    </source>
</evidence>
<protein>
    <recommendedName>
        <fullName evidence="4 8">GDP-mannose 4,6-dehydratase</fullName>
        <ecNumber evidence="4 8">4.2.1.47</ecNumber>
    </recommendedName>
    <alternativeName>
        <fullName evidence="8">GDP-D-mannose dehydratase</fullName>
    </alternativeName>
</protein>
<dbReference type="PANTHER" id="PTHR43715">
    <property type="entry name" value="GDP-MANNOSE 4,6-DEHYDRATASE"/>
    <property type="match status" value="1"/>
</dbReference>
<dbReference type="FunFam" id="3.40.50.720:FF:000924">
    <property type="entry name" value="GDP-mannose 4,6 dehydratase"/>
    <property type="match status" value="1"/>
</dbReference>
<dbReference type="Pfam" id="PF16363">
    <property type="entry name" value="GDP_Man_Dehyd"/>
    <property type="match status" value="1"/>
</dbReference>
<comment type="catalytic activity">
    <reaction evidence="1 8">
        <text>GDP-alpha-D-mannose = GDP-4-dehydro-alpha-D-rhamnose + H2O</text>
        <dbReference type="Rhea" id="RHEA:23820"/>
        <dbReference type="ChEBI" id="CHEBI:15377"/>
        <dbReference type="ChEBI" id="CHEBI:57527"/>
        <dbReference type="ChEBI" id="CHEBI:57964"/>
        <dbReference type="EC" id="4.2.1.47"/>
    </reaction>
</comment>
<comment type="cofactor">
    <cofactor evidence="2 8">
        <name>NADP(+)</name>
        <dbReference type="ChEBI" id="CHEBI:58349"/>
    </cofactor>
</comment>
<reference evidence="10 11" key="1">
    <citation type="submission" date="2013-08" db="EMBL/GenBank/DDBJ databases">
        <title>The genome sequence of Skermanella stibiiresistens.</title>
        <authorList>
            <person name="Zhu W."/>
            <person name="Wang G."/>
        </authorList>
    </citation>
    <scope>NUCLEOTIDE SEQUENCE [LARGE SCALE GENOMIC DNA]</scope>
    <source>
        <strain evidence="10 11">SB22</strain>
    </source>
</reference>
<dbReference type="SUPFAM" id="SSF51735">
    <property type="entry name" value="NAD(P)-binding Rossmann-fold domains"/>
    <property type="match status" value="1"/>
</dbReference>
<evidence type="ECO:0000256" key="7">
    <source>
        <dbReference type="ARBA" id="ARBA00059383"/>
    </source>
</evidence>
<evidence type="ECO:0000313" key="11">
    <source>
        <dbReference type="Proteomes" id="UP000019486"/>
    </source>
</evidence>
<dbReference type="GO" id="GO:0042351">
    <property type="term" value="P:'de novo' GDP-L-fucose biosynthetic process"/>
    <property type="evidence" value="ECO:0007669"/>
    <property type="project" value="TreeGrafter"/>
</dbReference>
<evidence type="ECO:0000256" key="2">
    <source>
        <dbReference type="ARBA" id="ARBA00001937"/>
    </source>
</evidence>
<dbReference type="GO" id="GO:0008446">
    <property type="term" value="F:GDP-mannose 4,6-dehydratase activity"/>
    <property type="evidence" value="ECO:0007669"/>
    <property type="project" value="UniProtKB-UniRule"/>
</dbReference>
<dbReference type="InterPro" id="IPR016040">
    <property type="entry name" value="NAD(P)-bd_dom"/>
</dbReference>
<comment type="similarity">
    <text evidence="3 8">Belongs to the NAD(P)-dependent epimerase/dehydratase family. GDP-mannose 4,6-dehydratase subfamily.</text>
</comment>
<evidence type="ECO:0000256" key="5">
    <source>
        <dbReference type="ARBA" id="ARBA00022458"/>
    </source>
</evidence>
<organism evidence="10 11">
    <name type="scientific">Skermanella stibiiresistens SB22</name>
    <dbReference type="NCBI Taxonomy" id="1385369"/>
    <lineage>
        <taxon>Bacteria</taxon>
        <taxon>Pseudomonadati</taxon>
        <taxon>Pseudomonadota</taxon>
        <taxon>Alphaproteobacteria</taxon>
        <taxon>Rhodospirillales</taxon>
        <taxon>Azospirillaceae</taxon>
        <taxon>Skermanella</taxon>
    </lineage>
</organism>
<dbReference type="InterPro" id="IPR006368">
    <property type="entry name" value="GDP_Man_deHydtase"/>
</dbReference>
<accession>W9H6Z3</accession>
<dbReference type="RefSeq" id="WP_037451269.1">
    <property type="nucleotide sequence ID" value="NZ_AVFL01000007.1"/>
</dbReference>
<evidence type="ECO:0000256" key="3">
    <source>
        <dbReference type="ARBA" id="ARBA00009263"/>
    </source>
</evidence>
<evidence type="ECO:0000256" key="1">
    <source>
        <dbReference type="ARBA" id="ARBA00000188"/>
    </source>
</evidence>
<dbReference type="Gene3D" id="3.40.50.720">
    <property type="entry name" value="NAD(P)-binding Rossmann-like Domain"/>
    <property type="match status" value="1"/>
</dbReference>
<dbReference type="Gene3D" id="3.90.25.10">
    <property type="entry name" value="UDP-galactose 4-epimerase, domain 1"/>
    <property type="match status" value="1"/>
</dbReference>
<name>W9H6Z3_9PROT</name>
<comment type="function">
    <text evidence="7 8">Catalyzes the conversion of GDP-D-mannose to GDP-4-dehydro-6-deoxy-D-mannose.</text>
</comment>
<dbReference type="EMBL" id="AVFL01000007">
    <property type="protein sequence ID" value="EWY40467.1"/>
    <property type="molecule type" value="Genomic_DNA"/>
</dbReference>
<dbReference type="Proteomes" id="UP000019486">
    <property type="component" value="Unassembled WGS sequence"/>
</dbReference>
<dbReference type="CDD" id="cd05260">
    <property type="entry name" value="GDP_MD_SDR_e"/>
    <property type="match status" value="1"/>
</dbReference>
<dbReference type="AlphaFoldDB" id="W9H6Z3"/>
<dbReference type="EC" id="4.2.1.47" evidence="4 8"/>
<keyword evidence="8" id="KW-0521">NADP</keyword>
<evidence type="ECO:0000256" key="6">
    <source>
        <dbReference type="ARBA" id="ARBA00023239"/>
    </source>
</evidence>
<dbReference type="PATRIC" id="fig|1385369.3.peg.2325"/>
<evidence type="ECO:0000313" key="10">
    <source>
        <dbReference type="EMBL" id="EWY40467.1"/>
    </source>
</evidence>
<dbReference type="GO" id="GO:0070401">
    <property type="term" value="F:NADP+ binding"/>
    <property type="evidence" value="ECO:0007669"/>
    <property type="project" value="UniProtKB-UniRule"/>
</dbReference>
<proteinExistence type="inferred from homology"/>
<comment type="caution">
    <text evidence="10">The sequence shown here is derived from an EMBL/GenBank/DDBJ whole genome shotgun (WGS) entry which is preliminary data.</text>
</comment>
<keyword evidence="11" id="KW-1185">Reference proteome</keyword>
<dbReference type="OrthoDB" id="9779041at2"/>
<sequence length="346" mass="38994">MTKTALITGITGQDGAYLAQFLLSKDYKVYGAVRRTSTINLGRLEELGIARDVQLVPFDLFELTNIMRVLEKVRPDEIYNLAAQSFVATSFDQPIYTAEVDGIAVTRILESVRALGMEKATRFYQASTSEMFGKVRAVPQDETTPFHPRSPYGVAKLYGHWITANYRESYDMKACSGILFNHESPLRGTEFVTRKITLAFARIAHGEQELVELGNLEAKRDWGFAGDYVQGMWLMLQRDMVDDYVLATGETYTIRDFATRAGAALGMDLVWEGEAERTLGIDRKTGEVRVRVNPDFYRPAEVDLLIGSPAKAERELGWRRRVNLDGLVDMMAKADHDRVSRGRVLV</sequence>
<gene>
    <name evidence="8" type="primary">gmd</name>
    <name evidence="10" type="ORF">N825_34815</name>
</gene>
<dbReference type="InterPro" id="IPR036291">
    <property type="entry name" value="NAD(P)-bd_dom_sf"/>
</dbReference>
<dbReference type="NCBIfam" id="TIGR01472">
    <property type="entry name" value="gmd"/>
    <property type="match status" value="1"/>
</dbReference>
<evidence type="ECO:0000256" key="4">
    <source>
        <dbReference type="ARBA" id="ARBA00011989"/>
    </source>
</evidence>
<keyword evidence="5" id="KW-0536">Nodulation</keyword>
<evidence type="ECO:0000256" key="8">
    <source>
        <dbReference type="HAMAP-Rule" id="MF_00955"/>
    </source>
</evidence>
<dbReference type="HAMAP" id="MF_00955">
    <property type="entry name" value="GDP_Man_dehydratase"/>
    <property type="match status" value="1"/>
</dbReference>
<dbReference type="STRING" id="1385369.N825_34815"/>
<dbReference type="PANTHER" id="PTHR43715:SF1">
    <property type="entry name" value="GDP-MANNOSE 4,6 DEHYDRATASE"/>
    <property type="match status" value="1"/>
</dbReference>
<keyword evidence="6 8" id="KW-0456">Lyase</keyword>
<feature type="domain" description="NAD(P)-binding" evidence="9">
    <location>
        <begin position="6"/>
        <end position="331"/>
    </location>
</feature>
<comment type="caution">
    <text evidence="8">Lacks conserved residue(s) required for the propagation of feature annotation.</text>
</comment>